<feature type="transmembrane region" description="Helical" evidence="10">
    <location>
        <begin position="369"/>
        <end position="389"/>
    </location>
</feature>
<reference evidence="11 12" key="1">
    <citation type="submission" date="2019-03" db="EMBL/GenBank/DDBJ databases">
        <title>Nematode-trapping fungi genome.</title>
        <authorList>
            <person name="Vidal-Diez De Ulzurrun G."/>
        </authorList>
    </citation>
    <scope>NUCLEOTIDE SEQUENCE [LARGE SCALE GENOMIC DNA]</scope>
    <source>
        <strain evidence="11 12">TWF154</strain>
    </source>
</reference>
<keyword evidence="6 10" id="KW-0812">Transmembrane</keyword>
<evidence type="ECO:0000256" key="4">
    <source>
        <dbReference type="ARBA" id="ARBA00022676"/>
    </source>
</evidence>
<feature type="transmembrane region" description="Helical" evidence="10">
    <location>
        <begin position="245"/>
        <end position="265"/>
    </location>
</feature>
<evidence type="ECO:0000256" key="1">
    <source>
        <dbReference type="ARBA" id="ARBA00004477"/>
    </source>
</evidence>
<feature type="transmembrane region" description="Helical" evidence="10">
    <location>
        <begin position="208"/>
        <end position="233"/>
    </location>
</feature>
<dbReference type="EMBL" id="SOZJ01000007">
    <property type="protein sequence ID" value="TGJ64176.1"/>
    <property type="molecule type" value="Genomic_DNA"/>
</dbReference>
<evidence type="ECO:0000313" key="12">
    <source>
        <dbReference type="Proteomes" id="UP000297595"/>
    </source>
</evidence>
<dbReference type="GO" id="GO:0006487">
    <property type="term" value="P:protein N-linked glycosylation"/>
    <property type="evidence" value="ECO:0007669"/>
    <property type="project" value="TreeGrafter"/>
</dbReference>
<feature type="transmembrane region" description="Helical" evidence="10">
    <location>
        <begin position="340"/>
        <end position="357"/>
    </location>
</feature>
<comment type="caution">
    <text evidence="11">The sequence shown here is derived from an EMBL/GenBank/DDBJ whole genome shotgun (WGS) entry which is preliminary data.</text>
</comment>
<dbReference type="OrthoDB" id="497541at2759"/>
<evidence type="ECO:0000256" key="8">
    <source>
        <dbReference type="ARBA" id="ARBA00022989"/>
    </source>
</evidence>
<sequence length="597" mass="66733">MVGGPDQLSWYCSCKMSPRSQVPLAAAATQKIESVRTTKKDPLIPYHIVLSVIFSAGLISAAFATISDCDEVFNYWEPTHYLSYGDGLQTWEYSPVYAIRSWMYVGVHSLLTLPFSFVPNIQKYHIFFILRAVLAGIGSVSQAELYDALSRSIDPEVGLFFILISVSSAGMFQAIPAYLPSSFAMYFVMFGIAEFLKTPVFLSRAVTYFAIAGLLGWPFCLALVVPQLLLWGFDDGRARGSINMVQRVACSVFSPLIVLAIVIGADSLAYRKLVFVPLNIILYNVFGGSERGPDLYGTEPWWYYLANLSLNFNIMAVAALASILVLVITSVILSTGITRLQFVLLLPFYLWFGIFSVQPHKEERFMFPAYPALCINAAMSMSWVKDLILFSGTKLKIQPKVASALGTSLIAGVLAMSALISMSRTVAIITAYSAPQTIYRSDQNISGNVCFGKEWYRFPSSYFLPSGARPRFIKSAFTGLLPGAFEETNTPFRDGTWIVPQSMNDLNQEDYSKYIPIGECDYLVDSYFSSTGRPAESLEPNYILDAENWDRVTCHRFLDAAQTPFLNRALWLPSLAYKDQRVWGEYCILKKKQKRVT</sequence>
<dbReference type="EC" id="2.4.1.-" evidence="10"/>
<keyword evidence="8 10" id="KW-1133">Transmembrane helix</keyword>
<feature type="transmembrane region" description="Helical" evidence="10">
    <location>
        <begin position="310"/>
        <end position="333"/>
    </location>
</feature>
<evidence type="ECO:0000256" key="9">
    <source>
        <dbReference type="ARBA" id="ARBA00023136"/>
    </source>
</evidence>
<dbReference type="Proteomes" id="UP000297595">
    <property type="component" value="Unassembled WGS sequence"/>
</dbReference>
<dbReference type="PANTHER" id="PTHR22760">
    <property type="entry name" value="GLYCOSYLTRANSFERASE"/>
    <property type="match status" value="1"/>
</dbReference>
<feature type="transmembrane region" description="Helical" evidence="10">
    <location>
        <begin position="43"/>
        <end position="66"/>
    </location>
</feature>
<evidence type="ECO:0000256" key="6">
    <source>
        <dbReference type="ARBA" id="ARBA00022692"/>
    </source>
</evidence>
<feature type="transmembrane region" description="Helical" evidence="10">
    <location>
        <begin position="401"/>
        <end position="420"/>
    </location>
</feature>
<feature type="transmembrane region" description="Helical" evidence="10">
    <location>
        <begin position="101"/>
        <end position="119"/>
    </location>
</feature>
<keyword evidence="4 10" id="KW-0328">Glycosyltransferase</keyword>
<keyword evidence="7 10" id="KW-0256">Endoplasmic reticulum</keyword>
<evidence type="ECO:0000256" key="10">
    <source>
        <dbReference type="RuleBase" id="RU363075"/>
    </source>
</evidence>
<evidence type="ECO:0000313" key="11">
    <source>
        <dbReference type="EMBL" id="TGJ64176.1"/>
    </source>
</evidence>
<gene>
    <name evidence="11" type="primary">ALG9</name>
    <name evidence="11" type="ORF">EYR41_010246</name>
</gene>
<dbReference type="PANTHER" id="PTHR22760:SF2">
    <property type="entry name" value="ALPHA-1,2-MANNOSYLTRANSFERASE ALG9"/>
    <property type="match status" value="1"/>
</dbReference>
<dbReference type="AlphaFoldDB" id="A0A7C8PE20"/>
<dbReference type="GO" id="GO:0005789">
    <property type="term" value="C:endoplasmic reticulum membrane"/>
    <property type="evidence" value="ECO:0007669"/>
    <property type="project" value="UniProtKB-SubCell"/>
</dbReference>
<evidence type="ECO:0000256" key="7">
    <source>
        <dbReference type="ARBA" id="ARBA00022824"/>
    </source>
</evidence>
<name>A0A7C8PE20_ORBOL</name>
<accession>A0A7C8PE20</accession>
<protein>
    <recommendedName>
        <fullName evidence="10">Mannosyltransferase</fullName>
        <ecNumber evidence="10">2.4.1.-</ecNumber>
    </recommendedName>
</protein>
<organism evidence="11 12">
    <name type="scientific">Orbilia oligospora</name>
    <name type="common">Nematode-trapping fungus</name>
    <name type="synonym">Arthrobotrys oligospora</name>
    <dbReference type="NCBI Taxonomy" id="2813651"/>
    <lineage>
        <taxon>Eukaryota</taxon>
        <taxon>Fungi</taxon>
        <taxon>Dikarya</taxon>
        <taxon>Ascomycota</taxon>
        <taxon>Pezizomycotina</taxon>
        <taxon>Orbiliomycetes</taxon>
        <taxon>Orbiliales</taxon>
        <taxon>Orbiliaceae</taxon>
        <taxon>Orbilia</taxon>
    </lineage>
</organism>
<comment type="subcellular location">
    <subcellularLocation>
        <location evidence="1 10">Endoplasmic reticulum membrane</location>
        <topology evidence="1 10">Multi-pass membrane protein</topology>
    </subcellularLocation>
</comment>
<dbReference type="GO" id="GO:0000026">
    <property type="term" value="F:alpha-1,2-mannosyltransferase activity"/>
    <property type="evidence" value="ECO:0007669"/>
    <property type="project" value="TreeGrafter"/>
</dbReference>
<dbReference type="UniPathway" id="UPA00378"/>
<keyword evidence="5 11" id="KW-0808">Transferase</keyword>
<dbReference type="Pfam" id="PF03901">
    <property type="entry name" value="Glyco_transf_22"/>
    <property type="match status" value="1"/>
</dbReference>
<comment type="pathway">
    <text evidence="2">Protein modification; protein glycosylation.</text>
</comment>
<proteinExistence type="inferred from homology"/>
<dbReference type="InterPro" id="IPR005599">
    <property type="entry name" value="GPI_mannosylTrfase"/>
</dbReference>
<keyword evidence="9 10" id="KW-0472">Membrane</keyword>
<evidence type="ECO:0000256" key="2">
    <source>
        <dbReference type="ARBA" id="ARBA00004922"/>
    </source>
</evidence>
<feature type="transmembrane region" description="Helical" evidence="10">
    <location>
        <begin position="157"/>
        <end position="176"/>
    </location>
</feature>
<comment type="similarity">
    <text evidence="3 10">Belongs to the glycosyltransferase 22 family.</text>
</comment>
<evidence type="ECO:0000256" key="5">
    <source>
        <dbReference type="ARBA" id="ARBA00022679"/>
    </source>
</evidence>
<evidence type="ECO:0000256" key="3">
    <source>
        <dbReference type="ARBA" id="ARBA00007063"/>
    </source>
</evidence>